<sequence>MKRHLLTLTLSILAANAFALPAADQHLTAESRSSATEVAQPLKTVAEGGSDRLIERSGRVAEGGSDRLIERSGRVAEGGADRLVEISHVS</sequence>
<name>A0A7W2KX16_PSEPU</name>
<accession>A0A7W2KX16</accession>
<protein>
    <recommendedName>
        <fullName evidence="5">Phage infection protein</fullName>
    </recommendedName>
</protein>
<feature type="chain" id="PRO_5030574209" description="Phage infection protein" evidence="2">
    <location>
        <begin position="20"/>
        <end position="90"/>
    </location>
</feature>
<feature type="signal peptide" evidence="2">
    <location>
        <begin position="1"/>
        <end position="19"/>
    </location>
</feature>
<evidence type="ECO:0000256" key="2">
    <source>
        <dbReference type="SAM" id="SignalP"/>
    </source>
</evidence>
<evidence type="ECO:0000313" key="4">
    <source>
        <dbReference type="Proteomes" id="UP000553948"/>
    </source>
</evidence>
<evidence type="ECO:0008006" key="5">
    <source>
        <dbReference type="Google" id="ProtNLM"/>
    </source>
</evidence>
<gene>
    <name evidence="3" type="ORF">H4C47_00010</name>
</gene>
<evidence type="ECO:0000256" key="1">
    <source>
        <dbReference type="SAM" id="MobiDB-lite"/>
    </source>
</evidence>
<reference evidence="3 4" key="1">
    <citation type="submission" date="2020-07" db="EMBL/GenBank/DDBJ databases">
        <title>Diversity of carbapenemase encoding genes among Pseudomonas putida group clinical isolates in a tertiary Brazilian hospital.</title>
        <authorList>
            <person name="Alberto-Lei F."/>
            <person name="Nodari C.S."/>
            <person name="Streling A.P."/>
            <person name="Paulino J.T."/>
            <person name="Bessa-Neto F.O."/>
            <person name="Cayo R."/>
            <person name="Gales A.C."/>
        </authorList>
    </citation>
    <scope>NUCLEOTIDE SEQUENCE [LARGE SCALE GENOMIC DNA]</scope>
    <source>
        <strain evidence="3 4">12464</strain>
    </source>
</reference>
<dbReference type="EMBL" id="JACGDG010000001">
    <property type="protein sequence ID" value="MBA6114111.1"/>
    <property type="molecule type" value="Genomic_DNA"/>
</dbReference>
<dbReference type="Proteomes" id="UP000553948">
    <property type="component" value="Unassembled WGS sequence"/>
</dbReference>
<proteinExistence type="predicted"/>
<organism evidence="3 4">
    <name type="scientific">Pseudomonas putida</name>
    <name type="common">Arthrobacter siderocapsulatus</name>
    <dbReference type="NCBI Taxonomy" id="303"/>
    <lineage>
        <taxon>Bacteria</taxon>
        <taxon>Pseudomonadati</taxon>
        <taxon>Pseudomonadota</taxon>
        <taxon>Gammaproteobacteria</taxon>
        <taxon>Pseudomonadales</taxon>
        <taxon>Pseudomonadaceae</taxon>
        <taxon>Pseudomonas</taxon>
    </lineage>
</organism>
<comment type="caution">
    <text evidence="3">The sequence shown here is derived from an EMBL/GenBank/DDBJ whole genome shotgun (WGS) entry which is preliminary data.</text>
</comment>
<evidence type="ECO:0000313" key="3">
    <source>
        <dbReference type="EMBL" id="MBA6114111.1"/>
    </source>
</evidence>
<keyword evidence="2" id="KW-0732">Signal</keyword>
<feature type="region of interest" description="Disordered" evidence="1">
    <location>
        <begin position="29"/>
        <end position="57"/>
    </location>
</feature>
<dbReference type="AlphaFoldDB" id="A0A7W2KX16"/>